<evidence type="ECO:0000313" key="2">
    <source>
        <dbReference type="EMBL" id="EGG24318.1"/>
    </source>
</evidence>
<dbReference type="AlphaFoldDB" id="F4PJ32"/>
<dbReference type="OMA" id="HTIWERN"/>
<accession>F4PJ32</accession>
<protein>
    <recommendedName>
        <fullName evidence="4">MRPL25 domain-containing protein</fullName>
    </recommendedName>
</protein>
<feature type="region of interest" description="Disordered" evidence="1">
    <location>
        <begin position="102"/>
        <end position="123"/>
    </location>
</feature>
<proteinExistence type="predicted"/>
<dbReference type="RefSeq" id="XP_004362169.1">
    <property type="nucleotide sequence ID" value="XM_004362112.1"/>
</dbReference>
<dbReference type="KEGG" id="dfa:DFA_06468"/>
<dbReference type="GeneID" id="14876331"/>
<sequence>MSTLGNIIKINAEALLKHSLPQRSANGWRRPKLSSRQFNVLQKTVERGDQAVEWPIPAKEEKIIPERPSKLSLHTREAPLREKKIREAMANMPKLLADKMKAEREKKRKEKDNSIINLMDGYQPGGPYKHHYSAEVARLKKQAAIEKEKKKVDFIAAASKKKGKK</sequence>
<evidence type="ECO:0000256" key="1">
    <source>
        <dbReference type="SAM" id="MobiDB-lite"/>
    </source>
</evidence>
<gene>
    <name evidence="2" type="ORF">DFA_06468</name>
</gene>
<evidence type="ECO:0000313" key="3">
    <source>
        <dbReference type="Proteomes" id="UP000007797"/>
    </source>
</evidence>
<keyword evidence="3" id="KW-1185">Reference proteome</keyword>
<dbReference type="EMBL" id="GL883007">
    <property type="protein sequence ID" value="EGG24318.1"/>
    <property type="molecule type" value="Genomic_DNA"/>
</dbReference>
<name>F4PJ32_CACFS</name>
<feature type="compositionally biased region" description="Basic and acidic residues" evidence="1">
    <location>
        <begin position="102"/>
        <end position="113"/>
    </location>
</feature>
<reference evidence="3" key="1">
    <citation type="journal article" date="2011" name="Genome Res.">
        <title>Phylogeny-wide analysis of social amoeba genomes highlights ancient origins for complex intercellular communication.</title>
        <authorList>
            <person name="Heidel A.J."/>
            <person name="Lawal H.M."/>
            <person name="Felder M."/>
            <person name="Schilde C."/>
            <person name="Helps N.R."/>
            <person name="Tunggal B."/>
            <person name="Rivero F."/>
            <person name="John U."/>
            <person name="Schleicher M."/>
            <person name="Eichinger L."/>
            <person name="Platzer M."/>
            <person name="Noegel A.A."/>
            <person name="Schaap P."/>
            <person name="Gloeckner G."/>
        </authorList>
    </citation>
    <scope>NUCLEOTIDE SEQUENCE [LARGE SCALE GENOMIC DNA]</scope>
    <source>
        <strain evidence="3">SH3</strain>
    </source>
</reference>
<dbReference type="Proteomes" id="UP000007797">
    <property type="component" value="Unassembled WGS sequence"/>
</dbReference>
<dbReference type="OrthoDB" id="18529at2759"/>
<organism evidence="2 3">
    <name type="scientific">Cavenderia fasciculata</name>
    <name type="common">Slime mold</name>
    <name type="synonym">Dictyostelium fasciculatum</name>
    <dbReference type="NCBI Taxonomy" id="261658"/>
    <lineage>
        <taxon>Eukaryota</taxon>
        <taxon>Amoebozoa</taxon>
        <taxon>Evosea</taxon>
        <taxon>Eumycetozoa</taxon>
        <taxon>Dictyostelia</taxon>
        <taxon>Acytosteliales</taxon>
        <taxon>Cavenderiaceae</taxon>
        <taxon>Cavenderia</taxon>
    </lineage>
</organism>
<evidence type="ECO:0008006" key="4">
    <source>
        <dbReference type="Google" id="ProtNLM"/>
    </source>
</evidence>